<evidence type="ECO:0000256" key="1">
    <source>
        <dbReference type="ARBA" id="ARBA00004323"/>
    </source>
</evidence>
<dbReference type="PANTHER" id="PTHR11062">
    <property type="entry name" value="EXOSTOSIN HEPARAN SULFATE GLYCOSYLTRANSFERASE -RELATED"/>
    <property type="match status" value="1"/>
</dbReference>
<dbReference type="GO" id="GO:0016757">
    <property type="term" value="F:glycosyltransferase activity"/>
    <property type="evidence" value="ECO:0007669"/>
    <property type="project" value="UniProtKB-KW"/>
</dbReference>
<organism evidence="7 8">
    <name type="scientific">Saponaria officinalis</name>
    <name type="common">Common soapwort</name>
    <name type="synonym">Lychnis saponaria</name>
    <dbReference type="NCBI Taxonomy" id="3572"/>
    <lineage>
        <taxon>Eukaryota</taxon>
        <taxon>Viridiplantae</taxon>
        <taxon>Streptophyta</taxon>
        <taxon>Embryophyta</taxon>
        <taxon>Tracheophyta</taxon>
        <taxon>Spermatophyta</taxon>
        <taxon>Magnoliopsida</taxon>
        <taxon>eudicotyledons</taxon>
        <taxon>Gunneridae</taxon>
        <taxon>Pentapetalae</taxon>
        <taxon>Caryophyllales</taxon>
        <taxon>Caryophyllaceae</taxon>
        <taxon>Caryophylleae</taxon>
        <taxon>Saponaria</taxon>
    </lineage>
</organism>
<comment type="similarity">
    <text evidence="2">Belongs to the glycosyltransferase 47 family.</text>
</comment>
<keyword evidence="3" id="KW-0808">Transferase</keyword>
<comment type="caution">
    <text evidence="7">The sequence shown here is derived from an EMBL/GenBank/DDBJ whole genome shotgun (WGS) entry which is preliminary data.</text>
</comment>
<keyword evidence="4" id="KW-0812">Transmembrane</keyword>
<evidence type="ECO:0000256" key="2">
    <source>
        <dbReference type="ARBA" id="ARBA00010271"/>
    </source>
</evidence>
<dbReference type="InterPro" id="IPR004263">
    <property type="entry name" value="Exostosin"/>
</dbReference>
<dbReference type="GO" id="GO:0000139">
    <property type="term" value="C:Golgi membrane"/>
    <property type="evidence" value="ECO:0007669"/>
    <property type="project" value="UniProtKB-SubCell"/>
</dbReference>
<evidence type="ECO:0000256" key="4">
    <source>
        <dbReference type="ARBA" id="ARBA00022968"/>
    </source>
</evidence>
<accession>A0AAW1L0A4</accession>
<comment type="subcellular location">
    <subcellularLocation>
        <location evidence="1">Golgi apparatus membrane</location>
        <topology evidence="1">Single-pass type II membrane protein</topology>
    </subcellularLocation>
</comment>
<keyword evidence="3" id="KW-0328">Glycosyltransferase</keyword>
<dbReference type="AlphaFoldDB" id="A0AAW1L0A4"/>
<dbReference type="InterPro" id="IPR040911">
    <property type="entry name" value="Exostosin_GT47"/>
</dbReference>
<feature type="domain" description="Exostosin GT47" evidence="6">
    <location>
        <begin position="78"/>
        <end position="415"/>
    </location>
</feature>
<keyword evidence="8" id="KW-1185">Reference proteome</keyword>
<dbReference type="Proteomes" id="UP001443914">
    <property type="component" value="Unassembled WGS sequence"/>
</dbReference>
<keyword evidence="5" id="KW-0333">Golgi apparatus</keyword>
<proteinExistence type="inferred from homology"/>
<evidence type="ECO:0000313" key="7">
    <source>
        <dbReference type="EMBL" id="KAK9725859.1"/>
    </source>
</evidence>
<reference evidence="7" key="1">
    <citation type="submission" date="2024-03" db="EMBL/GenBank/DDBJ databases">
        <title>WGS assembly of Saponaria officinalis var. Norfolk2.</title>
        <authorList>
            <person name="Jenkins J."/>
            <person name="Shu S."/>
            <person name="Grimwood J."/>
            <person name="Barry K."/>
            <person name="Goodstein D."/>
            <person name="Schmutz J."/>
            <person name="Leebens-Mack J."/>
            <person name="Osbourn A."/>
        </authorList>
    </citation>
    <scope>NUCLEOTIDE SEQUENCE [LARGE SCALE GENOMIC DNA]</scope>
    <source>
        <strain evidence="7">JIC</strain>
    </source>
</reference>
<sequence length="509" mass="59059">MFFKNTRKTLKDSFFIKNDHRNSWCCKLTSVFLLLLFSSISVHYFSSYKNSISQNIDLSKITPKPFAKNPNPKPKDPCLGRYIYMYDLPSRFNIDLVKNCSTIAKWFNHCPYVVNGGFGPLFNYTSEDESAFASTNSWYETNQFMLSVIFHDRMKNYKCLTKNSSLASAIYAPFYAGLEVRKYLDESDLSVRDAGAVAFASWIRAQPEWGRDSGWDHFFVVGRINWDFRRLSYTTSNWGSKLLNLPESRNMTMLTIESSPFGNNDFAIPYPTYFHPSRDSEVYEWQTRVTRSKRRYLFAFGGAPRPNATGSIREELIKQCQNATKNRCNLVNCKPGDEMCVKPSHFIKTYLQTDFCLQPPGDSFTRRSTFDSILAGCIPVFFHPGSAYAQYMWHFPRNYTKYSVFIPIKGIENRTVRVEEVLSKYSERDISAMRQEVVGLIPRIIYARKKLETIEDAFDITVNSVLKRIDENVRQVREGKNPYGGFPEYASWKYHLTGGVGKHEWDSYF</sequence>
<evidence type="ECO:0000256" key="3">
    <source>
        <dbReference type="ARBA" id="ARBA00022676"/>
    </source>
</evidence>
<evidence type="ECO:0000256" key="5">
    <source>
        <dbReference type="ARBA" id="ARBA00023034"/>
    </source>
</evidence>
<keyword evidence="4" id="KW-0735">Signal-anchor</keyword>
<dbReference type="Pfam" id="PF03016">
    <property type="entry name" value="Exostosin_GT47"/>
    <property type="match status" value="1"/>
</dbReference>
<name>A0AAW1L0A4_SAPOF</name>
<evidence type="ECO:0000259" key="6">
    <source>
        <dbReference type="Pfam" id="PF03016"/>
    </source>
</evidence>
<dbReference type="PANTHER" id="PTHR11062:SF394">
    <property type="entry name" value="XYLOGLUCAN GALACTOSYLTRANSFERASE GT11-RELATED"/>
    <property type="match status" value="1"/>
</dbReference>
<evidence type="ECO:0000313" key="8">
    <source>
        <dbReference type="Proteomes" id="UP001443914"/>
    </source>
</evidence>
<protein>
    <recommendedName>
        <fullName evidence="6">Exostosin GT47 domain-containing protein</fullName>
    </recommendedName>
</protein>
<dbReference type="EMBL" id="JBDFQZ010000005">
    <property type="protein sequence ID" value="KAK9725859.1"/>
    <property type="molecule type" value="Genomic_DNA"/>
</dbReference>
<gene>
    <name evidence="7" type="ORF">RND81_05G174300</name>
</gene>